<accession>A0ABW6IK13</accession>
<dbReference type="EMBL" id="JBHZOL010000115">
    <property type="protein sequence ID" value="MFE4108568.1"/>
    <property type="molecule type" value="Genomic_DNA"/>
</dbReference>
<evidence type="ECO:0000313" key="1">
    <source>
        <dbReference type="EMBL" id="MFE4108568.1"/>
    </source>
</evidence>
<proteinExistence type="predicted"/>
<dbReference type="Proteomes" id="UP001600165">
    <property type="component" value="Unassembled WGS sequence"/>
</dbReference>
<comment type="caution">
    <text evidence="1">The sequence shown here is derived from an EMBL/GenBank/DDBJ whole genome shotgun (WGS) entry which is preliminary data.</text>
</comment>
<dbReference type="RefSeq" id="WP_377968197.1">
    <property type="nucleotide sequence ID" value="NZ_JBHZOL010000115.1"/>
</dbReference>
<reference evidence="1 2" key="1">
    <citation type="submission" date="2024-10" db="EMBL/GenBank/DDBJ databases">
        <authorList>
            <person name="Ratan Roy A."/>
            <person name="Morales Sandoval P.H."/>
            <person name="De Los Santos Villalobos S."/>
            <person name="Chakraborty S."/>
            <person name="Mukherjee J."/>
        </authorList>
    </citation>
    <scope>NUCLEOTIDE SEQUENCE [LARGE SCALE GENOMIC DNA]</scope>
    <source>
        <strain evidence="1 2">S1</strain>
    </source>
</reference>
<organism evidence="1 2">
    <name type="scientific">Almyronema epifaneia S1</name>
    <dbReference type="NCBI Taxonomy" id="2991925"/>
    <lineage>
        <taxon>Bacteria</taxon>
        <taxon>Bacillati</taxon>
        <taxon>Cyanobacteriota</taxon>
        <taxon>Cyanophyceae</taxon>
        <taxon>Nodosilineales</taxon>
        <taxon>Nodosilineaceae</taxon>
        <taxon>Almyronema</taxon>
        <taxon>Almyronema epifaneia</taxon>
    </lineage>
</organism>
<sequence length="273" mass="29572">MPGAITQAYSRSKQILKTLTEQSGSSIVQLYQPGLVTPWDRTSSLRYYGFITDLRCNIDISSLPESELPDLSAATSRTDRITAVRDLEWRSPRKQLDFLMRDTYSGGWQKIASLSLLNREPYYMINLLAYLSDNVAFMVANDAALGVQVVNVGKGLLEGADKVTVFGAVKEEVTTIPQEASEIVTSQDLSFPVAEQSAIVIPANPARKQLSLVNRSASATVYLSYASLAQIGYGIALYPNGGAYEINQSNLYKGAISAIATGPNALLSGMEAV</sequence>
<protein>
    <submittedName>
        <fullName evidence="1">Uncharacterized protein</fullName>
    </submittedName>
</protein>
<name>A0ABW6IK13_9CYAN</name>
<evidence type="ECO:0000313" key="2">
    <source>
        <dbReference type="Proteomes" id="UP001600165"/>
    </source>
</evidence>
<keyword evidence="2" id="KW-1185">Reference proteome</keyword>
<gene>
    <name evidence="1" type="ORF">ACFVKH_20005</name>
</gene>